<reference evidence="1 2" key="1">
    <citation type="submission" date="2018-05" db="EMBL/GenBank/DDBJ databases">
        <title>Draft genome of Methanospirillum stamsii Pt1.</title>
        <authorList>
            <person name="Dueholm M.S."/>
            <person name="Nielsen P.H."/>
            <person name="Bakmann L.F."/>
            <person name="Otzen D.E."/>
        </authorList>
    </citation>
    <scope>NUCLEOTIDE SEQUENCE [LARGE SCALE GENOMIC DNA]</scope>
    <source>
        <strain evidence="1 2">Pt1</strain>
    </source>
</reference>
<gene>
    <name evidence="1" type="ORF">DLD82_13445</name>
</gene>
<dbReference type="AlphaFoldDB" id="A0A2V2MZJ6"/>
<comment type="caution">
    <text evidence="1">The sequence shown here is derived from an EMBL/GenBank/DDBJ whole genome shotgun (WGS) entry which is preliminary data.</text>
</comment>
<evidence type="ECO:0000313" key="1">
    <source>
        <dbReference type="EMBL" id="PWR71750.1"/>
    </source>
</evidence>
<sequence>MKDQAGPVHVDVGMLKIVSRKKDILDVRDDFITISIKHFKDTVKRSFTEVRERGKIRQVFQAG</sequence>
<organism evidence="1 2">
    <name type="scientific">Methanospirillum stamsii</name>
    <dbReference type="NCBI Taxonomy" id="1277351"/>
    <lineage>
        <taxon>Archaea</taxon>
        <taxon>Methanobacteriati</taxon>
        <taxon>Methanobacteriota</taxon>
        <taxon>Stenosarchaea group</taxon>
        <taxon>Methanomicrobia</taxon>
        <taxon>Methanomicrobiales</taxon>
        <taxon>Methanospirillaceae</taxon>
        <taxon>Methanospirillum</taxon>
    </lineage>
</organism>
<dbReference type="OrthoDB" id="383095at2157"/>
<name>A0A2V2MZJ6_9EURY</name>
<proteinExistence type="predicted"/>
<accession>A0A2V2MZJ6</accession>
<dbReference type="EMBL" id="QGMZ01000030">
    <property type="protein sequence ID" value="PWR71750.1"/>
    <property type="molecule type" value="Genomic_DNA"/>
</dbReference>
<protein>
    <submittedName>
        <fullName evidence="1">Uncharacterized protein</fullName>
    </submittedName>
</protein>
<evidence type="ECO:0000313" key="2">
    <source>
        <dbReference type="Proteomes" id="UP000245934"/>
    </source>
</evidence>
<dbReference type="RefSeq" id="WP_109941646.1">
    <property type="nucleotide sequence ID" value="NZ_CP176366.1"/>
</dbReference>
<dbReference type="Proteomes" id="UP000245934">
    <property type="component" value="Unassembled WGS sequence"/>
</dbReference>
<dbReference type="GeneID" id="97611005"/>
<keyword evidence="2" id="KW-1185">Reference proteome</keyword>